<evidence type="ECO:0000313" key="3">
    <source>
        <dbReference type="Proteomes" id="UP000275267"/>
    </source>
</evidence>
<evidence type="ECO:0000256" key="1">
    <source>
        <dbReference type="SAM" id="MobiDB-lite"/>
    </source>
</evidence>
<comment type="caution">
    <text evidence="2">The sequence shown here is derived from an EMBL/GenBank/DDBJ whole genome shotgun (WGS) entry which is preliminary data.</text>
</comment>
<reference evidence="3" key="1">
    <citation type="journal article" date="2019" name="Nat. Commun.">
        <title>The genome of broomcorn millet.</title>
        <authorList>
            <person name="Zou C."/>
            <person name="Miki D."/>
            <person name="Li D."/>
            <person name="Tang Q."/>
            <person name="Xiao L."/>
            <person name="Rajput S."/>
            <person name="Deng P."/>
            <person name="Jia W."/>
            <person name="Huang R."/>
            <person name="Zhang M."/>
            <person name="Sun Y."/>
            <person name="Hu J."/>
            <person name="Fu X."/>
            <person name="Schnable P.S."/>
            <person name="Li F."/>
            <person name="Zhang H."/>
            <person name="Feng B."/>
            <person name="Zhu X."/>
            <person name="Liu R."/>
            <person name="Schnable J.C."/>
            <person name="Zhu J.-K."/>
            <person name="Zhang H."/>
        </authorList>
    </citation>
    <scope>NUCLEOTIDE SEQUENCE [LARGE SCALE GENOMIC DNA]</scope>
</reference>
<sequence length="220" mass="23095">MAQPVPSMNAVVDSITNAVESAIHRGNQAGGLRRYMLQGAIRCVLRDITDRCIRPRRSNGTHAGGSSGRHPKPRSSPCPSPQQSASGVCPTHVPVMFVGCARTPLGMPPLPSSIPAPPTMLLPPPPPLPLNTPARTWNGGSVFPATRRGAPSNSDAGVDAWLQGFAYDIDVVLPPPPPPERHSYANVTATHPRRNALPPGYTLGAGFASSSHEGQAIPHS</sequence>
<name>A0A3L6S2A1_PANMI</name>
<protein>
    <submittedName>
        <fullName evidence="2">Uncharacterized protein</fullName>
    </submittedName>
</protein>
<organism evidence="2 3">
    <name type="scientific">Panicum miliaceum</name>
    <name type="common">Proso millet</name>
    <name type="synonym">Broomcorn millet</name>
    <dbReference type="NCBI Taxonomy" id="4540"/>
    <lineage>
        <taxon>Eukaryota</taxon>
        <taxon>Viridiplantae</taxon>
        <taxon>Streptophyta</taxon>
        <taxon>Embryophyta</taxon>
        <taxon>Tracheophyta</taxon>
        <taxon>Spermatophyta</taxon>
        <taxon>Magnoliopsida</taxon>
        <taxon>Liliopsida</taxon>
        <taxon>Poales</taxon>
        <taxon>Poaceae</taxon>
        <taxon>PACMAD clade</taxon>
        <taxon>Panicoideae</taxon>
        <taxon>Panicodae</taxon>
        <taxon>Paniceae</taxon>
        <taxon>Panicinae</taxon>
        <taxon>Panicum</taxon>
        <taxon>Panicum sect. Panicum</taxon>
    </lineage>
</organism>
<proteinExistence type="predicted"/>
<keyword evidence="3" id="KW-1185">Reference proteome</keyword>
<accession>A0A3L6S2A1</accession>
<dbReference type="OrthoDB" id="718025at2759"/>
<dbReference type="EMBL" id="PQIB02000006">
    <property type="protein sequence ID" value="RLN12769.1"/>
    <property type="molecule type" value="Genomic_DNA"/>
</dbReference>
<dbReference type="AlphaFoldDB" id="A0A3L6S2A1"/>
<gene>
    <name evidence="2" type="ORF">C2845_PM09G12600</name>
</gene>
<evidence type="ECO:0000313" key="2">
    <source>
        <dbReference type="EMBL" id="RLN12769.1"/>
    </source>
</evidence>
<feature type="region of interest" description="Disordered" evidence="1">
    <location>
        <begin position="55"/>
        <end position="87"/>
    </location>
</feature>
<dbReference type="Proteomes" id="UP000275267">
    <property type="component" value="Unassembled WGS sequence"/>
</dbReference>